<dbReference type="Pfam" id="PF02518">
    <property type="entry name" value="HATPase_c"/>
    <property type="match status" value="1"/>
</dbReference>
<dbReference type="InterPro" id="IPR036890">
    <property type="entry name" value="HATPase_C_sf"/>
</dbReference>
<dbReference type="InterPro" id="IPR036097">
    <property type="entry name" value="HisK_dim/P_sf"/>
</dbReference>
<dbReference type="Gene3D" id="1.10.287.130">
    <property type="match status" value="1"/>
</dbReference>
<dbReference type="Gene3D" id="2.130.10.10">
    <property type="entry name" value="YVTN repeat-like/Quinoprotein amine dehydrogenase"/>
    <property type="match status" value="2"/>
</dbReference>
<dbReference type="SUPFAM" id="SSF63829">
    <property type="entry name" value="Calcium-dependent phosphotriesterase"/>
    <property type="match status" value="3"/>
</dbReference>
<dbReference type="EC" id="2.7.13.3" evidence="2"/>
<name>A0ABZ0IVI7_9BACT</name>
<dbReference type="SUPFAM" id="SSF55874">
    <property type="entry name" value="ATPase domain of HSP90 chaperone/DNA topoisomerase II/histidine kinase"/>
    <property type="match status" value="1"/>
</dbReference>
<dbReference type="PANTHER" id="PTHR45339">
    <property type="entry name" value="HYBRID SIGNAL TRANSDUCTION HISTIDINE KINASE J"/>
    <property type="match status" value="1"/>
</dbReference>
<evidence type="ECO:0000313" key="10">
    <source>
        <dbReference type="Proteomes" id="UP001302349"/>
    </source>
</evidence>
<accession>A0ABZ0IVI7</accession>
<organism evidence="9 10">
    <name type="scientific">Imperialibacter roseus</name>
    <dbReference type="NCBI Taxonomy" id="1324217"/>
    <lineage>
        <taxon>Bacteria</taxon>
        <taxon>Pseudomonadati</taxon>
        <taxon>Bacteroidota</taxon>
        <taxon>Cytophagia</taxon>
        <taxon>Cytophagales</taxon>
        <taxon>Flammeovirgaceae</taxon>
        <taxon>Imperialibacter</taxon>
    </lineage>
</organism>
<keyword evidence="6" id="KW-0175">Coiled coil</keyword>
<dbReference type="InterPro" id="IPR015943">
    <property type="entry name" value="WD40/YVTN_repeat-like_dom_sf"/>
</dbReference>
<dbReference type="InterPro" id="IPR013783">
    <property type="entry name" value="Ig-like_fold"/>
</dbReference>
<dbReference type="InterPro" id="IPR005467">
    <property type="entry name" value="His_kinase_dom"/>
</dbReference>
<feature type="coiled-coil region" evidence="6">
    <location>
        <begin position="845"/>
        <end position="879"/>
    </location>
</feature>
<dbReference type="CDD" id="cd17546">
    <property type="entry name" value="REC_hyHK_CKI1_RcsC-like"/>
    <property type="match status" value="2"/>
</dbReference>
<evidence type="ECO:0000256" key="6">
    <source>
        <dbReference type="SAM" id="Coils"/>
    </source>
</evidence>
<dbReference type="Proteomes" id="UP001302349">
    <property type="component" value="Chromosome"/>
</dbReference>
<feature type="modified residue" description="4-aspartylphosphate" evidence="5">
    <location>
        <position position="1177"/>
    </location>
</feature>
<feature type="domain" description="Response regulatory" evidence="8">
    <location>
        <begin position="1127"/>
        <end position="1240"/>
    </location>
</feature>
<dbReference type="Pfam" id="PF00072">
    <property type="entry name" value="Response_reg"/>
    <property type="match status" value="2"/>
</dbReference>
<dbReference type="InterPro" id="IPR011110">
    <property type="entry name" value="Reg_prop"/>
</dbReference>
<reference evidence="9 10" key="1">
    <citation type="journal article" date="2023" name="Microbiol. Resour. Announc.">
        <title>Complete Genome Sequence of Imperialibacter roseus strain P4T.</title>
        <authorList>
            <person name="Tizabi D.R."/>
            <person name="Bachvaroff T."/>
            <person name="Hill R.T."/>
        </authorList>
    </citation>
    <scope>NUCLEOTIDE SEQUENCE [LARGE SCALE GENOMIC DNA]</scope>
    <source>
        <strain evidence="9 10">P4T</strain>
    </source>
</reference>
<dbReference type="InterPro" id="IPR003594">
    <property type="entry name" value="HATPase_dom"/>
</dbReference>
<dbReference type="Gene3D" id="2.60.40.10">
    <property type="entry name" value="Immunoglobulins"/>
    <property type="match status" value="1"/>
</dbReference>
<dbReference type="SUPFAM" id="SSF52172">
    <property type="entry name" value="CheY-like"/>
    <property type="match status" value="2"/>
</dbReference>
<feature type="domain" description="Response regulatory" evidence="8">
    <location>
        <begin position="1268"/>
        <end position="1383"/>
    </location>
</feature>
<evidence type="ECO:0000259" key="7">
    <source>
        <dbReference type="PROSITE" id="PS50109"/>
    </source>
</evidence>
<dbReference type="Pfam" id="PF07494">
    <property type="entry name" value="Reg_prop"/>
    <property type="match status" value="9"/>
</dbReference>
<dbReference type="SMART" id="SM00387">
    <property type="entry name" value="HATPase_c"/>
    <property type="match status" value="1"/>
</dbReference>
<sequence>MKNLADIRKQRIAAVLLSILLLLALVFTVAAQNQRLKFEHFGSDNGLSHSHVISILQDSRGFLWFGTRDGLNKYDGYKFTVYTEEPDDSTTIGSNYIQQLVEDSQGNIWVATWGGGLSMYDRRKGRFYRFKYSAADSTSISSNLVKTLAIDKDDNLWLGMENGTLDFFDNTTLTFTHFAHIPGDSTSLGGSTVEAVMVDSQDRVWVGTYAHGLYLLNPNGKSFTKFTHDPANSNSLASNSVRVLMEDEKGNIWIGAIEGGLNLIKENETSFRKVNSPGDLVTESIYALEEDANGNIWIGLENGGVSVYDPKGKTFVNHIENDSQFSLTSNSVWSIIEDSKGTIWIGTFNGGINYIDNDFNKFNHFQYNPSANSLSSDKVLCMMEDADGLVWIGTDGGGANLFDPATGNFTHYRHDGNNPNSLCGDYVLTIMEDHEGKLWFGTWADGLTVYDRITNKFTHYKSDPTKPGSLKSNNVWRIYEDKKGNIWVGTFGGGVSVFQREKGSFRHYLNNPEVSTSLSSNSVTSFLEDSEGDFWIGTQGGGLNKFNPATDNFTVFKEGEGPGSISNNVIYNVLEDSSGNILLSTNNGLNILDKQTNTFSALQVRDGLLNNIVAGVLEDSHYNLWIGTDKGLSKFDRANKTFKNYTSNDGLLKGEFKDHAFLKTTSGAMYFGGNDGFNQFVPDSIIDTAFDPPIAITSFKVFNEELAVSTDSLSDEGLKISIGEATEVFLRHDQTVFSIEFASLNFTKPSRKRYMYMLEGFDEDWIEIGEKNAVTYTNLDPADYIFRVRGLDNEGHWSQNEASLAISISPPFWLTWWFKVFSSFAVAGLLVGYYRIKMGRVKSQKFRLEKQVEERTKQLEKSTNQEREARLEAEKANKAKSVFLATMSHEIRTPLNGVLGMASLLAETSLDDEQKEYSETIKICGEGLLNVINDILDFSKIESGNIELEEKDFDLRNCIEEVLDMFANRATLAGLDLIYQIGYNVPTQVVGDSHRLKQVLVNLVSNAIKFTKDGEIFVNVKLGHGSNGTLGLQIDVSDTGIGIHEDKIERLFKPFSQVDSSTTREYGGTGLGLVICERLVGLMGGKIEVQSTPGVGTVFSFNIVVGTSQQALRTYVHFNVAGLEGKKVLVIDDNSTNLKILSNQLGLWKLAPSVATSGSEAIELVKRQGAFDLIITDMHMPEMDGVTLAKSLKKLHKDIPIILLSSLGNDHHKTYIDLFAEVLTKPVRQSELYKAIIDQLKGKTHKPKEEPATSNQLNAEFSKKHALKVLIAEDNLVNQKLAERVLSKLGYSPVIVQNGQDAVDAVRSGGFDLVFMDVQMPVLDGLEATKKIRALPGDQPAIVAMTANAMQGDSDICIAAGMDDYISKPIKIEELVVLLRKVSTMSVTA</sequence>
<evidence type="ECO:0000256" key="5">
    <source>
        <dbReference type="PROSITE-ProRule" id="PRU00169"/>
    </source>
</evidence>
<dbReference type="PRINTS" id="PR00344">
    <property type="entry name" value="BCTRLSENSOR"/>
</dbReference>
<evidence type="ECO:0000313" key="9">
    <source>
        <dbReference type="EMBL" id="WOK09058.1"/>
    </source>
</evidence>
<keyword evidence="3 5" id="KW-0597">Phosphoprotein</keyword>
<dbReference type="Gene3D" id="3.30.565.10">
    <property type="entry name" value="Histidine kinase-like ATPase, C-terminal domain"/>
    <property type="match status" value="1"/>
</dbReference>
<comment type="catalytic activity">
    <reaction evidence="1">
        <text>ATP + protein L-histidine = ADP + protein N-phospho-L-histidine.</text>
        <dbReference type="EC" id="2.7.13.3"/>
    </reaction>
</comment>
<evidence type="ECO:0000256" key="3">
    <source>
        <dbReference type="ARBA" id="ARBA00022553"/>
    </source>
</evidence>
<dbReference type="Pfam" id="PF00512">
    <property type="entry name" value="HisKA"/>
    <property type="match status" value="1"/>
</dbReference>
<feature type="domain" description="Histidine kinase" evidence="7">
    <location>
        <begin position="886"/>
        <end position="1107"/>
    </location>
</feature>
<dbReference type="Gene3D" id="3.40.50.2300">
    <property type="match status" value="2"/>
</dbReference>
<dbReference type="RefSeq" id="WP_317491682.1">
    <property type="nucleotide sequence ID" value="NZ_CP136051.1"/>
</dbReference>
<dbReference type="InterPro" id="IPR001789">
    <property type="entry name" value="Sig_transdc_resp-reg_receiver"/>
</dbReference>
<dbReference type="InterPro" id="IPR011123">
    <property type="entry name" value="Y_Y_Y"/>
</dbReference>
<gene>
    <name evidence="9" type="ORF">RT717_10470</name>
</gene>
<dbReference type="CDD" id="cd16922">
    <property type="entry name" value="HATPase_EvgS-ArcB-TorS-like"/>
    <property type="match status" value="1"/>
</dbReference>
<dbReference type="InterPro" id="IPR003661">
    <property type="entry name" value="HisK_dim/P_dom"/>
</dbReference>
<dbReference type="PROSITE" id="PS50109">
    <property type="entry name" value="HIS_KIN"/>
    <property type="match status" value="1"/>
</dbReference>
<evidence type="ECO:0000256" key="4">
    <source>
        <dbReference type="ARBA" id="ARBA00023012"/>
    </source>
</evidence>
<evidence type="ECO:0000256" key="1">
    <source>
        <dbReference type="ARBA" id="ARBA00000085"/>
    </source>
</evidence>
<keyword evidence="10" id="KW-1185">Reference proteome</keyword>
<dbReference type="SUPFAM" id="SSF47384">
    <property type="entry name" value="Homodimeric domain of signal transducing histidine kinase"/>
    <property type="match status" value="1"/>
</dbReference>
<proteinExistence type="predicted"/>
<dbReference type="CDD" id="cd00082">
    <property type="entry name" value="HisKA"/>
    <property type="match status" value="1"/>
</dbReference>
<evidence type="ECO:0000259" key="8">
    <source>
        <dbReference type="PROSITE" id="PS50110"/>
    </source>
</evidence>
<feature type="modified residue" description="4-aspartylphosphate" evidence="5">
    <location>
        <position position="1317"/>
    </location>
</feature>
<keyword evidence="4" id="KW-0902">Two-component regulatory system</keyword>
<dbReference type="InterPro" id="IPR004358">
    <property type="entry name" value="Sig_transdc_His_kin-like_C"/>
</dbReference>
<protein>
    <recommendedName>
        <fullName evidence="2">histidine kinase</fullName>
        <ecNumber evidence="2">2.7.13.3</ecNumber>
    </recommendedName>
</protein>
<dbReference type="SMART" id="SM00388">
    <property type="entry name" value="HisKA"/>
    <property type="match status" value="1"/>
</dbReference>
<dbReference type="Pfam" id="PF07495">
    <property type="entry name" value="Y_Y_Y"/>
    <property type="match status" value="1"/>
</dbReference>
<dbReference type="SMART" id="SM00448">
    <property type="entry name" value="REC"/>
    <property type="match status" value="2"/>
</dbReference>
<dbReference type="PROSITE" id="PS50110">
    <property type="entry name" value="RESPONSE_REGULATORY"/>
    <property type="match status" value="2"/>
</dbReference>
<dbReference type="EMBL" id="CP136051">
    <property type="protein sequence ID" value="WOK09058.1"/>
    <property type="molecule type" value="Genomic_DNA"/>
</dbReference>
<dbReference type="InterPro" id="IPR011006">
    <property type="entry name" value="CheY-like_superfamily"/>
</dbReference>
<evidence type="ECO:0000256" key="2">
    <source>
        <dbReference type="ARBA" id="ARBA00012438"/>
    </source>
</evidence>
<dbReference type="PANTHER" id="PTHR45339:SF1">
    <property type="entry name" value="HYBRID SIGNAL TRANSDUCTION HISTIDINE KINASE J"/>
    <property type="match status" value="1"/>
</dbReference>